<dbReference type="RefSeq" id="WP_344529069.1">
    <property type="nucleotide sequence ID" value="NZ_BAAAUG010000183.1"/>
</dbReference>
<dbReference type="SUPFAM" id="SSF46785">
    <property type="entry name" value="Winged helix' DNA-binding domain"/>
    <property type="match status" value="2"/>
</dbReference>
<comment type="caution">
    <text evidence="5">The sequence shown here is derived from an EMBL/GenBank/DDBJ whole genome shotgun (WGS) entry which is preliminary data.</text>
</comment>
<gene>
    <name evidence="5" type="ORF">GCM10010449_74980</name>
</gene>
<sequence>MPEASPRGTYMVISEALRKGIEEGEIVDDLPSEADLVRTHGVARNTIRRALKTLEAEGVLESAPGVGWRVSRGGDRRPLVDRMIAVIDEDSLVIGDTYPSEAKLCERFGVSRTAVRRGLAQMEGTGLLATVHGKGRTVRALPTSSGRP</sequence>
<reference evidence="6" key="1">
    <citation type="journal article" date="2019" name="Int. J. Syst. Evol. Microbiol.">
        <title>The Global Catalogue of Microorganisms (GCM) 10K type strain sequencing project: providing services to taxonomists for standard genome sequencing and annotation.</title>
        <authorList>
            <consortium name="The Broad Institute Genomics Platform"/>
            <consortium name="The Broad Institute Genome Sequencing Center for Infectious Disease"/>
            <person name="Wu L."/>
            <person name="Ma J."/>
        </authorList>
    </citation>
    <scope>NUCLEOTIDE SEQUENCE [LARGE SCALE GENOMIC DNA]</scope>
    <source>
        <strain evidence="6">JCM 9092</strain>
    </source>
</reference>
<keyword evidence="3" id="KW-0804">Transcription</keyword>
<evidence type="ECO:0000256" key="3">
    <source>
        <dbReference type="ARBA" id="ARBA00023163"/>
    </source>
</evidence>
<keyword evidence="2" id="KW-0238">DNA-binding</keyword>
<proteinExistence type="predicted"/>
<evidence type="ECO:0000313" key="6">
    <source>
        <dbReference type="Proteomes" id="UP001501637"/>
    </source>
</evidence>
<organism evidence="5 6">
    <name type="scientific">Streptomyces rectiviolaceus</name>
    <dbReference type="NCBI Taxonomy" id="332591"/>
    <lineage>
        <taxon>Bacteria</taxon>
        <taxon>Bacillati</taxon>
        <taxon>Actinomycetota</taxon>
        <taxon>Actinomycetes</taxon>
        <taxon>Kitasatosporales</taxon>
        <taxon>Streptomycetaceae</taxon>
        <taxon>Streptomyces</taxon>
    </lineage>
</organism>
<dbReference type="Proteomes" id="UP001501637">
    <property type="component" value="Unassembled WGS sequence"/>
</dbReference>
<feature type="domain" description="HTH gntR-type" evidence="4">
    <location>
        <begin position="7"/>
        <end position="73"/>
    </location>
</feature>
<protein>
    <recommendedName>
        <fullName evidence="4">HTH gntR-type domain-containing protein</fullName>
    </recommendedName>
</protein>
<dbReference type="CDD" id="cd07377">
    <property type="entry name" value="WHTH_GntR"/>
    <property type="match status" value="1"/>
</dbReference>
<dbReference type="InterPro" id="IPR036388">
    <property type="entry name" value="WH-like_DNA-bd_sf"/>
</dbReference>
<evidence type="ECO:0000256" key="1">
    <source>
        <dbReference type="ARBA" id="ARBA00023015"/>
    </source>
</evidence>
<keyword evidence="6" id="KW-1185">Reference proteome</keyword>
<feature type="domain" description="HTH gntR-type" evidence="4">
    <location>
        <begin position="73"/>
        <end position="141"/>
    </location>
</feature>
<accession>A0ABP6NDY6</accession>
<dbReference type="PANTHER" id="PTHR44846">
    <property type="entry name" value="MANNOSYL-D-GLYCERATE TRANSPORT/METABOLISM SYSTEM REPRESSOR MNGR-RELATED"/>
    <property type="match status" value="1"/>
</dbReference>
<dbReference type="Pfam" id="PF00392">
    <property type="entry name" value="GntR"/>
    <property type="match status" value="2"/>
</dbReference>
<name>A0ABP6NDY6_9ACTN</name>
<dbReference type="Gene3D" id="1.10.10.10">
    <property type="entry name" value="Winged helix-like DNA-binding domain superfamily/Winged helix DNA-binding domain"/>
    <property type="match status" value="2"/>
</dbReference>
<dbReference type="InterPro" id="IPR036390">
    <property type="entry name" value="WH_DNA-bd_sf"/>
</dbReference>
<evidence type="ECO:0000256" key="2">
    <source>
        <dbReference type="ARBA" id="ARBA00023125"/>
    </source>
</evidence>
<dbReference type="PANTHER" id="PTHR44846:SF17">
    <property type="entry name" value="GNTR-FAMILY TRANSCRIPTIONAL REGULATOR"/>
    <property type="match status" value="1"/>
</dbReference>
<dbReference type="PRINTS" id="PR00035">
    <property type="entry name" value="HTHGNTR"/>
</dbReference>
<dbReference type="InterPro" id="IPR050679">
    <property type="entry name" value="Bact_HTH_transcr_reg"/>
</dbReference>
<evidence type="ECO:0000259" key="4">
    <source>
        <dbReference type="PROSITE" id="PS50949"/>
    </source>
</evidence>
<evidence type="ECO:0000313" key="5">
    <source>
        <dbReference type="EMBL" id="GAA3144680.1"/>
    </source>
</evidence>
<keyword evidence="1" id="KW-0805">Transcription regulation</keyword>
<dbReference type="InterPro" id="IPR000524">
    <property type="entry name" value="Tscrpt_reg_HTH_GntR"/>
</dbReference>
<dbReference type="SMART" id="SM00345">
    <property type="entry name" value="HTH_GNTR"/>
    <property type="match status" value="2"/>
</dbReference>
<dbReference type="PROSITE" id="PS50949">
    <property type="entry name" value="HTH_GNTR"/>
    <property type="match status" value="2"/>
</dbReference>
<dbReference type="EMBL" id="BAAAUG010000183">
    <property type="protein sequence ID" value="GAA3144680.1"/>
    <property type="molecule type" value="Genomic_DNA"/>
</dbReference>